<keyword evidence="4" id="KW-1185">Reference proteome</keyword>
<protein>
    <submittedName>
        <fullName evidence="3">Putative serine/threonine protein phosphatase</fullName>
        <ecNumber evidence="3">3.1.3.16</ecNumber>
    </submittedName>
</protein>
<proteinExistence type="predicted"/>
<evidence type="ECO:0000313" key="3">
    <source>
        <dbReference type="EMBL" id="BAN04375.1"/>
    </source>
</evidence>
<dbReference type="InterPro" id="IPR000014">
    <property type="entry name" value="PAS"/>
</dbReference>
<organism evidence="3 4">
    <name type="scientific">Ilumatobacter coccineus (strain NBRC 103263 / KCTC 29153 / YM16-304)</name>
    <dbReference type="NCBI Taxonomy" id="1313172"/>
    <lineage>
        <taxon>Bacteria</taxon>
        <taxon>Bacillati</taxon>
        <taxon>Actinomycetota</taxon>
        <taxon>Acidimicrobiia</taxon>
        <taxon>Acidimicrobiales</taxon>
        <taxon>Ilumatobacteraceae</taxon>
        <taxon>Ilumatobacter</taxon>
    </lineage>
</organism>
<dbReference type="InterPro" id="IPR052016">
    <property type="entry name" value="Bact_Sigma-Reg"/>
</dbReference>
<dbReference type="Proteomes" id="UP000011863">
    <property type="component" value="Chromosome"/>
</dbReference>
<dbReference type="InterPro" id="IPR029016">
    <property type="entry name" value="GAF-like_dom_sf"/>
</dbReference>
<accession>A0A6C7EHC1</accession>
<dbReference type="AlphaFoldDB" id="A0A6C7EHC1"/>
<dbReference type="Gene3D" id="3.30.450.20">
    <property type="entry name" value="PAS domain"/>
    <property type="match status" value="1"/>
</dbReference>
<dbReference type="InterPro" id="IPR035965">
    <property type="entry name" value="PAS-like_dom_sf"/>
</dbReference>
<dbReference type="SUPFAM" id="SSF55781">
    <property type="entry name" value="GAF domain-like"/>
    <property type="match status" value="3"/>
</dbReference>
<dbReference type="RefSeq" id="WP_015443622.1">
    <property type="nucleotide sequence ID" value="NC_020520.1"/>
</dbReference>
<dbReference type="SMART" id="SM00065">
    <property type="entry name" value="GAF"/>
    <property type="match status" value="2"/>
</dbReference>
<dbReference type="PANTHER" id="PTHR43156">
    <property type="entry name" value="STAGE II SPORULATION PROTEIN E-RELATED"/>
    <property type="match status" value="1"/>
</dbReference>
<evidence type="ECO:0000313" key="4">
    <source>
        <dbReference type="Proteomes" id="UP000011863"/>
    </source>
</evidence>
<reference evidence="3 4" key="1">
    <citation type="journal article" date="2013" name="Int. J. Syst. Evol. Microbiol.">
        <title>Ilumatobacter nonamiense sp. nov. and Ilumatobacter coccineum sp. nov., isolated from seashore sand.</title>
        <authorList>
            <person name="Matsumoto A."/>
            <person name="Kasai H."/>
            <person name="Matsuo Y."/>
            <person name="Shizuri Y."/>
            <person name="Ichikawa N."/>
            <person name="Fujita N."/>
            <person name="Omura S."/>
            <person name="Takahashi Y."/>
        </authorList>
    </citation>
    <scope>NUCLEOTIDE SEQUENCE [LARGE SCALE GENOMIC DNA]</scope>
    <source>
        <strain evidence="4">NBRC 103263 / KCTC 29153 / YM16-304</strain>
    </source>
</reference>
<dbReference type="Gene3D" id="3.30.450.40">
    <property type="match status" value="3"/>
</dbReference>
<dbReference type="InterPro" id="IPR036457">
    <property type="entry name" value="PPM-type-like_dom_sf"/>
</dbReference>
<dbReference type="InterPro" id="IPR003018">
    <property type="entry name" value="GAF"/>
</dbReference>
<dbReference type="EMBL" id="AP012057">
    <property type="protein sequence ID" value="BAN04375.1"/>
    <property type="molecule type" value="Genomic_DNA"/>
</dbReference>
<dbReference type="SUPFAM" id="SSF55785">
    <property type="entry name" value="PYP-like sensor domain (PAS domain)"/>
    <property type="match status" value="1"/>
</dbReference>
<dbReference type="SUPFAM" id="SSF81606">
    <property type="entry name" value="PP2C-like"/>
    <property type="match status" value="1"/>
</dbReference>
<evidence type="ECO:0000256" key="1">
    <source>
        <dbReference type="ARBA" id="ARBA00022801"/>
    </source>
</evidence>
<keyword evidence="1 3" id="KW-0378">Hydrolase</keyword>
<dbReference type="InterPro" id="IPR001932">
    <property type="entry name" value="PPM-type_phosphatase-like_dom"/>
</dbReference>
<feature type="domain" description="PAS" evidence="2">
    <location>
        <begin position="21"/>
        <end position="73"/>
    </location>
</feature>
<dbReference type="NCBIfam" id="TIGR00229">
    <property type="entry name" value="sensory_box"/>
    <property type="match status" value="1"/>
</dbReference>
<dbReference type="SMART" id="SM00091">
    <property type="entry name" value="PAS"/>
    <property type="match status" value="1"/>
</dbReference>
<dbReference type="PROSITE" id="PS50112">
    <property type="entry name" value="PAS"/>
    <property type="match status" value="1"/>
</dbReference>
<dbReference type="PANTHER" id="PTHR43156:SF2">
    <property type="entry name" value="STAGE II SPORULATION PROTEIN E"/>
    <property type="match status" value="1"/>
</dbReference>
<dbReference type="InterPro" id="IPR013656">
    <property type="entry name" value="PAS_4"/>
</dbReference>
<sequence length="901" mass="96046">MSGTDSPSDGEAAADHLATSTHDDLTRVLDSGPVGFVITDKSGVIEWVNTTLLDWLGRSRDELVGKRTFQELLSAGGRIYYDTHVRPMVHMRHLAKEIALELVCADDRRLSVLINASLRIDDETGVETIETFVVDATQRREYERELLRGRELAERSEARLQVMYDVASGLAEAMTVDEVISVVTARATRSINEARCAIWLIDAARGTAARGGTIPDDEGGPPDELDFPDGGPALDQLAAGGVVVIGDLESGAVDYPLISQWMSEAGMKSAAIAPLLANGRLTGAMTFGYGHAHDFDEAEIRAAMALANQAEQGLERARVLEAERRSKRHLESLLEFTKLLSAALTLDEVIATIVDRGQELLGATGSRLALLDATGHTVRFVRSGAAGSNGHPDLELSLDRRSIGCEAIRINFPVSVESRDELAHLYPDSPILDHPNVGRVVAMPLRRGDEVLGAWVLADSDSGPGGAVDLTVFGLFAEQAGQATQRAALHETEALARAQADVRNEVSAALNGATTIADVGRSITLQGRAAFNATAIAFFVLDPDDPSVLHLETHSGLEESTVAAAQTIAIDGQLVQLLDRKPSPRFVDGPSKFDDLLDATLGTRRRGAAAVLPLRVAEHPLGLILMSFARPDALSASIRSALSGLAAETNVALVRAREHDSDHDVATTLQRSLLPSIGDVDEQWLVTTSHEPWSELLEVGGDLFDVTSFDDGRLMLVVGDVVGHGLAAAAAMGLLRSAAKMQALVASSPAEVIHGLHEFARVTPGVRFSTVCCVEVLADGAARYSCAGHPYPVLRRPDGSTELLDGGRSPLLGVVETETTDATFHMEPGTSIVVYTDGLIERRGLVVDEGLERLRELVSEADGATGGLDAPSLVDAMFDGNDREDDVVVVCLTRRASEPAG</sequence>
<gene>
    <name evidence="3" type="ORF">YM304_40610</name>
</gene>
<dbReference type="KEGG" id="aym:YM304_40610"/>
<dbReference type="EC" id="3.1.3.16" evidence="3"/>
<name>A0A6C7EHC1_ILUCY</name>
<dbReference type="CDD" id="cd00130">
    <property type="entry name" value="PAS"/>
    <property type="match status" value="1"/>
</dbReference>
<dbReference type="GO" id="GO:0004722">
    <property type="term" value="F:protein serine/threonine phosphatase activity"/>
    <property type="evidence" value="ECO:0007669"/>
    <property type="project" value="UniProtKB-EC"/>
</dbReference>
<dbReference type="Gene3D" id="3.60.40.10">
    <property type="entry name" value="PPM-type phosphatase domain"/>
    <property type="match status" value="1"/>
</dbReference>
<dbReference type="Pfam" id="PF08448">
    <property type="entry name" value="PAS_4"/>
    <property type="match status" value="1"/>
</dbReference>
<dbReference type="Pfam" id="PF07228">
    <property type="entry name" value="SpoIIE"/>
    <property type="match status" value="1"/>
</dbReference>
<dbReference type="Pfam" id="PF13185">
    <property type="entry name" value="GAF_2"/>
    <property type="match status" value="2"/>
</dbReference>
<evidence type="ECO:0000259" key="2">
    <source>
        <dbReference type="PROSITE" id="PS50112"/>
    </source>
</evidence>
<dbReference type="SMART" id="SM00331">
    <property type="entry name" value="PP2C_SIG"/>
    <property type="match status" value="1"/>
</dbReference>